<feature type="domain" description="Gamma-glutamylcyclotransferase AIG2-like" evidence="1">
    <location>
        <begin position="31"/>
        <end position="156"/>
    </location>
</feature>
<gene>
    <name evidence="2" type="ORF">AVDCRST_MAG92-5112</name>
</gene>
<proteinExistence type="predicted"/>
<dbReference type="InterPro" id="IPR013024">
    <property type="entry name" value="GGCT-like"/>
</dbReference>
<protein>
    <recommendedName>
        <fullName evidence="1">Gamma-glutamylcyclotransferase AIG2-like domain-containing protein</fullName>
    </recommendedName>
</protein>
<evidence type="ECO:0000313" key="2">
    <source>
        <dbReference type="EMBL" id="CAA9301429.1"/>
    </source>
</evidence>
<evidence type="ECO:0000259" key="1">
    <source>
        <dbReference type="Pfam" id="PF06094"/>
    </source>
</evidence>
<dbReference type="SUPFAM" id="SSF110857">
    <property type="entry name" value="Gamma-glutamyl cyclotransferase-like"/>
    <property type="match status" value="1"/>
</dbReference>
<organism evidence="2">
    <name type="scientific">uncultured Coleofasciculus sp</name>
    <dbReference type="NCBI Taxonomy" id="1267456"/>
    <lineage>
        <taxon>Bacteria</taxon>
        <taxon>Bacillati</taxon>
        <taxon>Cyanobacteriota</taxon>
        <taxon>Cyanophyceae</taxon>
        <taxon>Coleofasciculales</taxon>
        <taxon>Coleofasciculaceae</taxon>
        <taxon>Coleofasciculus</taxon>
        <taxon>environmental samples</taxon>
    </lineage>
</organism>
<dbReference type="EMBL" id="CADCTM010000890">
    <property type="protein sequence ID" value="CAA9301429.1"/>
    <property type="molecule type" value="Genomic_DNA"/>
</dbReference>
<name>A0A6J4KCB4_9CYAN</name>
<dbReference type="Gene3D" id="3.10.490.10">
    <property type="entry name" value="Gamma-glutamyl cyclotransferase-like"/>
    <property type="match status" value="1"/>
</dbReference>
<dbReference type="CDD" id="cd06661">
    <property type="entry name" value="GGCT_like"/>
    <property type="match status" value="1"/>
</dbReference>
<reference evidence="2" key="1">
    <citation type="submission" date="2020-02" db="EMBL/GenBank/DDBJ databases">
        <authorList>
            <person name="Meier V. D."/>
        </authorList>
    </citation>
    <scope>NUCLEOTIDE SEQUENCE</scope>
    <source>
        <strain evidence="2">AVDCRST_MAG92</strain>
    </source>
</reference>
<dbReference type="InterPro" id="IPR036568">
    <property type="entry name" value="GGCT-like_sf"/>
</dbReference>
<accession>A0A6J4KCB4</accession>
<sequence>MSLTIGIDIELSALGADKIHKHSMTLNQIRIFVYGTLKPKEVNYQRFCVGKVVEAKSAIAYGQLFDLPLGYPGMTSGESPVQGFVLTFADPDMLRVLDELEDYNPNRTPQANEYNRQCIETYDLSGQPQGVAWVYLMSTERVKQLSGVPIASGCWSSGVDTPTRG</sequence>
<dbReference type="InterPro" id="IPR009288">
    <property type="entry name" value="AIG2-like_dom"/>
</dbReference>
<dbReference type="Pfam" id="PF06094">
    <property type="entry name" value="GGACT"/>
    <property type="match status" value="1"/>
</dbReference>
<dbReference type="AlphaFoldDB" id="A0A6J4KCB4"/>